<evidence type="ECO:0000313" key="3">
    <source>
        <dbReference type="EMBL" id="QJI04646.1"/>
    </source>
</evidence>
<sequence length="81" mass="9569">MKKVTRTKVPTCIQLTNMTLNLQSKFGGSSSVNFETHTYSHRSGLSYQFWIHPRDKRCFNLNSWEETLDKYFELMKEEDAS</sequence>
<dbReference type="EMBL" id="MT145188">
    <property type="protein sequence ID" value="QJI04646.1"/>
    <property type="molecule type" value="Genomic_DNA"/>
</dbReference>
<proteinExistence type="predicted"/>
<organism evidence="1">
    <name type="scientific">viral metagenome</name>
    <dbReference type="NCBI Taxonomy" id="1070528"/>
    <lineage>
        <taxon>unclassified sequences</taxon>
        <taxon>metagenomes</taxon>
        <taxon>organismal metagenomes</taxon>
    </lineage>
</organism>
<dbReference type="EMBL" id="MT143983">
    <property type="protein sequence ID" value="QJA44929.1"/>
    <property type="molecule type" value="Genomic_DNA"/>
</dbReference>
<dbReference type="EMBL" id="MT144624">
    <property type="protein sequence ID" value="QJH95613.1"/>
    <property type="molecule type" value="Genomic_DNA"/>
</dbReference>
<name>A0A6H1ZBU2_9ZZZZ</name>
<evidence type="ECO:0000313" key="1">
    <source>
        <dbReference type="EMBL" id="QJA44929.1"/>
    </source>
</evidence>
<dbReference type="AlphaFoldDB" id="A0A6H1ZBU2"/>
<reference evidence="1" key="1">
    <citation type="submission" date="2020-03" db="EMBL/GenBank/DDBJ databases">
        <title>The deep terrestrial virosphere.</title>
        <authorList>
            <person name="Holmfeldt K."/>
            <person name="Nilsson E."/>
            <person name="Simone D."/>
            <person name="Lopez-Fernandez M."/>
            <person name="Wu X."/>
            <person name="de Brujin I."/>
            <person name="Lundin D."/>
            <person name="Andersson A."/>
            <person name="Bertilsson S."/>
            <person name="Dopson M."/>
        </authorList>
    </citation>
    <scope>NUCLEOTIDE SEQUENCE</scope>
    <source>
        <strain evidence="3">MM415A00105</strain>
        <strain evidence="1">TM448A00170</strain>
        <strain evidence="2">TM448B00479</strain>
    </source>
</reference>
<accession>A0A6H1ZBU2</accession>
<protein>
    <submittedName>
        <fullName evidence="1">Uncharacterized protein</fullName>
    </submittedName>
</protein>
<gene>
    <name evidence="3" type="ORF">MM415A00105_0038</name>
    <name evidence="1" type="ORF">TM448A00170_0020</name>
    <name evidence="2" type="ORF">TM448B00479_0022</name>
</gene>
<evidence type="ECO:0000313" key="2">
    <source>
        <dbReference type="EMBL" id="QJH95613.1"/>
    </source>
</evidence>